<feature type="region of interest" description="Disordered" evidence="1">
    <location>
        <begin position="1046"/>
        <end position="1104"/>
    </location>
</feature>
<feature type="compositionally biased region" description="Low complexity" evidence="1">
    <location>
        <begin position="468"/>
        <end position="486"/>
    </location>
</feature>
<reference evidence="3 4" key="1">
    <citation type="journal article" date="2012" name="Eukaryot. Cell">
        <title>Draft genome sequence of CBS 2479, the standard type strain of Trichosporon asahii.</title>
        <authorList>
            <person name="Yang R.Y."/>
            <person name="Li H.T."/>
            <person name="Zhu H."/>
            <person name="Zhou G.P."/>
            <person name="Wang M."/>
            <person name="Wang L."/>
        </authorList>
    </citation>
    <scope>NUCLEOTIDE SEQUENCE [LARGE SCALE GENOMIC DNA]</scope>
    <source>
        <strain evidence="4">ATCC 90039 / CBS 2479 / JCM 2466 / KCTC 7840 / NCYC 2677 / UAMH 7654</strain>
    </source>
</reference>
<feature type="region of interest" description="Disordered" evidence="1">
    <location>
        <begin position="511"/>
        <end position="563"/>
    </location>
</feature>
<evidence type="ECO:0000256" key="1">
    <source>
        <dbReference type="SAM" id="MobiDB-lite"/>
    </source>
</evidence>
<evidence type="ECO:0000313" key="3">
    <source>
        <dbReference type="EMBL" id="EJT48743.1"/>
    </source>
</evidence>
<feature type="compositionally biased region" description="Polar residues" evidence="1">
    <location>
        <begin position="667"/>
        <end position="709"/>
    </location>
</feature>
<feature type="compositionally biased region" description="Basic and acidic residues" evidence="1">
    <location>
        <begin position="38"/>
        <end position="47"/>
    </location>
</feature>
<feature type="compositionally biased region" description="Low complexity" evidence="1">
    <location>
        <begin position="400"/>
        <end position="411"/>
    </location>
</feature>
<feature type="compositionally biased region" description="Polar residues" evidence="1">
    <location>
        <begin position="724"/>
        <end position="753"/>
    </location>
</feature>
<feature type="compositionally biased region" description="Basic and acidic residues" evidence="1">
    <location>
        <begin position="95"/>
        <end position="104"/>
    </location>
</feature>
<organism evidence="3 4">
    <name type="scientific">Trichosporon asahii var. asahii (strain ATCC 90039 / CBS 2479 / JCM 2466 / KCTC 7840 / NBRC 103889/ NCYC 2677 / UAMH 7654)</name>
    <name type="common">Yeast</name>
    <dbReference type="NCBI Taxonomy" id="1186058"/>
    <lineage>
        <taxon>Eukaryota</taxon>
        <taxon>Fungi</taxon>
        <taxon>Dikarya</taxon>
        <taxon>Basidiomycota</taxon>
        <taxon>Agaricomycotina</taxon>
        <taxon>Tremellomycetes</taxon>
        <taxon>Trichosporonales</taxon>
        <taxon>Trichosporonaceae</taxon>
        <taxon>Trichosporon</taxon>
    </lineage>
</organism>
<proteinExistence type="predicted"/>
<feature type="transmembrane region" description="Helical" evidence="2">
    <location>
        <begin position="211"/>
        <end position="233"/>
    </location>
</feature>
<feature type="region of interest" description="Disordered" evidence="1">
    <location>
        <begin position="365"/>
        <end position="499"/>
    </location>
</feature>
<feature type="compositionally biased region" description="Basic and acidic residues" evidence="1">
    <location>
        <begin position="450"/>
        <end position="462"/>
    </location>
</feature>
<feature type="compositionally biased region" description="Low complexity" evidence="1">
    <location>
        <begin position="51"/>
        <end position="62"/>
    </location>
</feature>
<sequence>MTSDTVPASERPEPSPLTDYLAGMLRTPNQSHSLTPSDVEKSFDADRGLASSPSSSSTPTTPATDRDRRKSRRQSTPFYTKGIPTSPGPPVTHLDLAKAAEQRLKVPSTPTPMRSDRSPTSPSLSPSATPSSLPTPSPSRSPLSRPPVLRRPTDDGFTERFQYLVASSGLLEKTQILSLVSAQEEDNPPVPPEADDKLQMIVQSQQHRWDIYAASAFVIVSVLYVLGLSMLLVPSAAVAGGAALLLPSKSDSTSEMAKAPQVDSTEAAKEEPKPSEDSTTRVFNTLNALLAESRNLDQAIGTAMSLLAPRPDDLESGHSLRIALHRLFSDMTDSLAGTTSTLIPMADRSELAVLGDMYDIPVLGNRRRRASSSGSEGSTTTPVPHRQRSLSTSEAVTMGDDPSTPAAAAPDANDRFTPLPVRQLRHKRSESRGFDHSPAASPLRPYHSQHQREASVETRGNDGDEAMSVASSSTESSSLAPSSLPEQLNGARPPVGPASRAVMMSFTPKRASPLAHTGHTGHTLERPDAAPSSFPANAAPSSFPASARTTSPTSFHMRPSQSPFRRSLQDIPYIHTPPSSSAEQAAELAKARATSNMSSAKRRSLQTPYNLDLQREQTLVEANAGGLTRASSLQYTNRSAHSDALAALEGKRNVTEPVRSGLRPLTMSASLSTPNKRASSIWNTQISPPKSTPQQQVVESKSRNRNSIILESGSAGTAAMAQSEAMSSRRSSTTLEGQTLLSSPDGSAASKRSSLLLDQGPAGKRVQQLLGEQNALGLGHSPRSASLGVHQPFQRVPSISPLTLGGLKASCHGVHLKRRRVACCLLGLRFAEPRSSSYWDDVCGEMQKLTEAMAMSRESLDSAREEAEKELSAQRALAESAKRHSSPAAPLGNIDDGPVEFAPRSDPMLSSVDELQRTLARVWARCDELRQRGVTLEPDILASIWADVRSDVGGMLRQVERGREAVRSTNVSEAGATDPTDSEIMPISASSADMEPGFLRAWEAVDQEEDEIERLVSGEDVPPDSEPYQEFLPPPGIDEVFEAAIPPAPAPRPKATLSRDERMKAAKEARARGAAMDRLTANSKEPSPEPEAEEGVQQATSSLVASDGAQGVEAGLYSRLAHLDSQQHTCFRPRDNAPIDEQRTPSRCVAVPLANSAFAGSAASHVADERADWLADALVSRDLADAELKSVLASADGVVASQCAARPLPDFCAHGLSPAWPDGDHVPSPQITIAHLAARTLAHRAAHAEPLPFALPAIFSHPGIKSDASWRLGREETEGHVPAADSGYCAAGHEPGRGTQEEPADAVRGVECEWGVQAHSPQGAR</sequence>
<feature type="compositionally biased region" description="Basic and acidic residues" evidence="1">
    <location>
        <begin position="1057"/>
        <end position="1071"/>
    </location>
</feature>
<evidence type="ECO:0000256" key="2">
    <source>
        <dbReference type="SAM" id="Phobius"/>
    </source>
</evidence>
<evidence type="ECO:0000313" key="4">
    <source>
        <dbReference type="Proteomes" id="UP000002748"/>
    </source>
</evidence>
<feature type="compositionally biased region" description="Basic and acidic residues" evidence="1">
    <location>
        <begin position="266"/>
        <end position="279"/>
    </location>
</feature>
<keyword evidence="2" id="KW-1133">Transmembrane helix</keyword>
<dbReference type="RefSeq" id="XP_014180708.1">
    <property type="nucleotide sequence ID" value="XM_014325233.1"/>
</dbReference>
<dbReference type="HOGENOM" id="CLU_259527_0_0_1"/>
<feature type="region of interest" description="Disordered" evidence="1">
    <location>
        <begin position="665"/>
        <end position="753"/>
    </location>
</feature>
<dbReference type="GeneID" id="25985802"/>
<comment type="caution">
    <text evidence="3">The sequence shown here is derived from an EMBL/GenBank/DDBJ whole genome shotgun (WGS) entry which is preliminary data.</text>
</comment>
<feature type="region of interest" description="Disordered" evidence="1">
    <location>
        <begin position="859"/>
        <end position="896"/>
    </location>
</feature>
<name>J5QRK9_TRIAS</name>
<dbReference type="OrthoDB" id="21151at2759"/>
<accession>J5QRK9</accession>
<feature type="compositionally biased region" description="Low complexity" evidence="1">
    <location>
        <begin position="371"/>
        <end position="381"/>
    </location>
</feature>
<dbReference type="Proteomes" id="UP000002748">
    <property type="component" value="Unassembled WGS sequence"/>
</dbReference>
<dbReference type="VEuPathDB" id="FungiDB:A1Q1_02288"/>
<dbReference type="KEGG" id="tasa:A1Q1_02288"/>
<dbReference type="EMBL" id="ALBS01000193">
    <property type="protein sequence ID" value="EJT48743.1"/>
    <property type="molecule type" value="Genomic_DNA"/>
</dbReference>
<keyword evidence="2" id="KW-0472">Membrane</keyword>
<feature type="compositionally biased region" description="Polar residues" evidence="1">
    <location>
        <begin position="27"/>
        <end position="36"/>
    </location>
</feature>
<feature type="compositionally biased region" description="Basic and acidic residues" evidence="1">
    <location>
        <begin position="859"/>
        <end position="872"/>
    </location>
</feature>
<feature type="compositionally biased region" description="Low complexity" evidence="1">
    <location>
        <begin position="118"/>
        <end position="132"/>
    </location>
</feature>
<keyword evidence="2" id="KW-0812">Transmembrane</keyword>
<feature type="region of interest" description="Disordered" evidence="1">
    <location>
        <begin position="1281"/>
        <end position="1307"/>
    </location>
</feature>
<feature type="region of interest" description="Disordered" evidence="1">
    <location>
        <begin position="249"/>
        <end position="279"/>
    </location>
</feature>
<feature type="region of interest" description="Disordered" evidence="1">
    <location>
        <begin position="1"/>
        <end position="154"/>
    </location>
</feature>
<gene>
    <name evidence="3" type="ORF">A1Q1_02288</name>
</gene>
<feature type="compositionally biased region" description="Low complexity" evidence="1">
    <location>
        <begin position="529"/>
        <end position="555"/>
    </location>
</feature>
<protein>
    <submittedName>
        <fullName evidence="3">Uncharacterized protein</fullName>
    </submittedName>
</protein>